<comment type="caution">
    <text evidence="1">The sequence shown here is derived from an EMBL/GenBank/DDBJ whole genome shotgun (WGS) entry which is preliminary data.</text>
</comment>
<protein>
    <submittedName>
        <fullName evidence="1">Uncharacterized protein</fullName>
    </submittedName>
</protein>
<organism evidence="1 2">
    <name type="scientific">Streptomyces gelaticus</name>
    <dbReference type="NCBI Taxonomy" id="285446"/>
    <lineage>
        <taxon>Bacteria</taxon>
        <taxon>Bacillati</taxon>
        <taxon>Actinomycetota</taxon>
        <taxon>Actinomycetes</taxon>
        <taxon>Kitasatosporales</taxon>
        <taxon>Streptomycetaceae</taxon>
        <taxon>Streptomyces</taxon>
    </lineage>
</organism>
<evidence type="ECO:0000313" key="1">
    <source>
        <dbReference type="EMBL" id="GGV73874.1"/>
    </source>
</evidence>
<reference evidence="2" key="1">
    <citation type="journal article" date="2019" name="Int. J. Syst. Evol. Microbiol.">
        <title>The Global Catalogue of Microorganisms (GCM) 10K type strain sequencing project: providing services to taxonomists for standard genome sequencing and annotation.</title>
        <authorList>
            <consortium name="The Broad Institute Genomics Platform"/>
            <consortium name="The Broad Institute Genome Sequencing Center for Infectious Disease"/>
            <person name="Wu L."/>
            <person name="Ma J."/>
        </authorList>
    </citation>
    <scope>NUCLEOTIDE SEQUENCE [LARGE SCALE GENOMIC DNA]</scope>
    <source>
        <strain evidence="2">JCM 4376</strain>
    </source>
</reference>
<evidence type="ECO:0000313" key="2">
    <source>
        <dbReference type="Proteomes" id="UP000660675"/>
    </source>
</evidence>
<gene>
    <name evidence="1" type="ORF">GCM10015535_01740</name>
</gene>
<accession>A0ABQ2VQC5</accession>
<dbReference type="Proteomes" id="UP000660675">
    <property type="component" value="Unassembled WGS sequence"/>
</dbReference>
<keyword evidence="2" id="KW-1185">Reference proteome</keyword>
<dbReference type="EMBL" id="BMTF01000001">
    <property type="protein sequence ID" value="GGV73874.1"/>
    <property type="molecule type" value="Genomic_DNA"/>
</dbReference>
<proteinExistence type="predicted"/>
<sequence length="123" mass="12573">MEPLPECEATQIAMSVRPSAASMAGSSTGHRLKGAQLPFISWAEAALAGEVLSGIPTATATNAPRRAGLTLFGAARMIRPAFLGIRESALAEQLSQRSGLGFGGSGQFAGTPSTHSGDCIIFV</sequence>
<name>A0ABQ2VQC5_9ACTN</name>